<evidence type="ECO:0000313" key="3">
    <source>
        <dbReference type="EMBL" id="MBO1323330.1"/>
    </source>
</evidence>
<accession>A0A8J7QRF7</accession>
<dbReference type="InterPro" id="IPR006972">
    <property type="entry name" value="BipB-like_C"/>
</dbReference>
<protein>
    <submittedName>
        <fullName evidence="3">Type III secretion system translocon subunit SctE</fullName>
    </submittedName>
</protein>
<dbReference type="RefSeq" id="WP_207863482.1">
    <property type="nucleotide sequence ID" value="NZ_JAFREP010000057.1"/>
</dbReference>
<feature type="transmembrane region" description="Helical" evidence="1">
    <location>
        <begin position="232"/>
        <end position="253"/>
    </location>
</feature>
<comment type="caution">
    <text evidence="3">The sequence shown here is derived from an EMBL/GenBank/DDBJ whole genome shotgun (WGS) entry which is preliminary data.</text>
</comment>
<keyword evidence="1" id="KW-1133">Transmembrane helix</keyword>
<proteinExistence type="predicted"/>
<gene>
    <name evidence="3" type="primary">sctE</name>
    <name evidence="3" type="ORF">J3U88_32995</name>
</gene>
<feature type="domain" description="Translocator protein BipB-like C-terminal" evidence="2">
    <location>
        <begin position="87"/>
        <end position="364"/>
    </location>
</feature>
<evidence type="ECO:0000313" key="4">
    <source>
        <dbReference type="Proteomes" id="UP000664417"/>
    </source>
</evidence>
<keyword evidence="1" id="KW-0472">Membrane</keyword>
<name>A0A8J7QRF7_9BACT</name>
<dbReference type="AlphaFoldDB" id="A0A8J7QRF7"/>
<dbReference type="EMBL" id="JAFREP010000057">
    <property type="protein sequence ID" value="MBO1323330.1"/>
    <property type="molecule type" value="Genomic_DNA"/>
</dbReference>
<organism evidence="3 4">
    <name type="scientific">Acanthopleuribacter pedis</name>
    <dbReference type="NCBI Taxonomy" id="442870"/>
    <lineage>
        <taxon>Bacteria</taxon>
        <taxon>Pseudomonadati</taxon>
        <taxon>Acidobacteriota</taxon>
        <taxon>Holophagae</taxon>
        <taxon>Acanthopleuribacterales</taxon>
        <taxon>Acanthopleuribacteraceae</taxon>
        <taxon>Acanthopleuribacter</taxon>
    </lineage>
</organism>
<keyword evidence="1" id="KW-0812">Transmembrane</keyword>
<feature type="transmembrane region" description="Helical" evidence="1">
    <location>
        <begin position="188"/>
        <end position="211"/>
    </location>
</feature>
<keyword evidence="4" id="KW-1185">Reference proteome</keyword>
<dbReference type="Proteomes" id="UP000664417">
    <property type="component" value="Unassembled WGS sequence"/>
</dbReference>
<feature type="transmembrane region" description="Helical" evidence="1">
    <location>
        <begin position="135"/>
        <end position="168"/>
    </location>
</feature>
<dbReference type="Pfam" id="PF04888">
    <property type="entry name" value="SseC"/>
    <property type="match status" value="1"/>
</dbReference>
<sequence length="369" mass="38109">MTVTNAGALGAPPMMGAGPADIQNLAGLLQQAKELMTQMPEEGGDTPVNLPAANGMMTLPKPAGGTQGLNHQAALELLEGVSIQLGNLQVESGMDSLKEMQREGKLASERKLEKIAEMVKKIEEAKKAAKRNKIFGWIGAVAGLALGVLTANPLIIAGSVAMISVMATKELGGFDALKKAMGPESYKALMGTVAAVGVFVPGMAPAALMLAQESGLMEDLQKVLAEKLGDKAAMGIVIGLTVAVMLTNMGAAAKLGATSSVQSHFPKLVQLADDMATPATIVGTSAAMAGSTLGSGISGMQAGLMNADAVTAQARATEFEALKESLQEDWQSTFDHVKAVVENTQQASEIITDTIQQDQSMMSKTVNMA</sequence>
<evidence type="ECO:0000259" key="2">
    <source>
        <dbReference type="Pfam" id="PF04888"/>
    </source>
</evidence>
<reference evidence="3" key="1">
    <citation type="submission" date="2021-03" db="EMBL/GenBank/DDBJ databases">
        <authorList>
            <person name="Wang G."/>
        </authorList>
    </citation>
    <scope>NUCLEOTIDE SEQUENCE</scope>
    <source>
        <strain evidence="3">KCTC 12899</strain>
    </source>
</reference>
<evidence type="ECO:0000256" key="1">
    <source>
        <dbReference type="SAM" id="Phobius"/>
    </source>
</evidence>